<gene>
    <name evidence="2" type="ORF">FB567DRAFT_327107</name>
</gene>
<keyword evidence="3" id="KW-1185">Reference proteome</keyword>
<evidence type="ECO:0000256" key="1">
    <source>
        <dbReference type="SAM" id="MobiDB-lite"/>
    </source>
</evidence>
<sequence>MSNANEVSKQDGIEESKQSEPYDGFVCLKDEGKVPSILIVARSSNGTPKSWGVPSAYLAGEQEIWLAAYRAHTGDMRGDDEVQLLWARHVKTRFVPQSIPPTDAQIVESLPPQHRKNPDGEGAVQYIKNNRYFLKRAFHFTGYINDFLRAAPQSPTILSIGLDGFTCSAERLQQWLPTVPAFQLAILTRDEWLDVGQVESGGWWIVILTSEEINDALSNAPGARAEVLQLMEYWRELQHAKDMIRRSMRNRIGRAGRRADEDEDGMNEDGAGNSDSSSSENEDDVGLEGGNIDPRLL</sequence>
<feature type="region of interest" description="Disordered" evidence="1">
    <location>
        <begin position="254"/>
        <end position="297"/>
    </location>
</feature>
<protein>
    <submittedName>
        <fullName evidence="2">Uncharacterized protein</fullName>
    </submittedName>
</protein>
<comment type="caution">
    <text evidence="2">The sequence shown here is derived from an EMBL/GenBank/DDBJ whole genome shotgun (WGS) entry which is preliminary data.</text>
</comment>
<dbReference type="OrthoDB" id="3693282at2759"/>
<evidence type="ECO:0000313" key="3">
    <source>
        <dbReference type="Proteomes" id="UP000813461"/>
    </source>
</evidence>
<evidence type="ECO:0000313" key="2">
    <source>
        <dbReference type="EMBL" id="KAH7089191.1"/>
    </source>
</evidence>
<name>A0A8K0RB87_9PLEO</name>
<feature type="compositionally biased region" description="Low complexity" evidence="1">
    <location>
        <begin position="268"/>
        <end position="279"/>
    </location>
</feature>
<reference evidence="2" key="1">
    <citation type="journal article" date="2021" name="Nat. Commun.">
        <title>Genetic determinants of endophytism in the Arabidopsis root mycobiome.</title>
        <authorList>
            <person name="Mesny F."/>
            <person name="Miyauchi S."/>
            <person name="Thiergart T."/>
            <person name="Pickel B."/>
            <person name="Atanasova L."/>
            <person name="Karlsson M."/>
            <person name="Huettel B."/>
            <person name="Barry K.W."/>
            <person name="Haridas S."/>
            <person name="Chen C."/>
            <person name="Bauer D."/>
            <person name="Andreopoulos W."/>
            <person name="Pangilinan J."/>
            <person name="LaButti K."/>
            <person name="Riley R."/>
            <person name="Lipzen A."/>
            <person name="Clum A."/>
            <person name="Drula E."/>
            <person name="Henrissat B."/>
            <person name="Kohler A."/>
            <person name="Grigoriev I.V."/>
            <person name="Martin F.M."/>
            <person name="Hacquard S."/>
        </authorList>
    </citation>
    <scope>NUCLEOTIDE SEQUENCE</scope>
    <source>
        <strain evidence="2">MPI-SDFR-AT-0120</strain>
    </source>
</reference>
<dbReference type="Proteomes" id="UP000813461">
    <property type="component" value="Unassembled WGS sequence"/>
</dbReference>
<accession>A0A8K0RB87</accession>
<organism evidence="2 3">
    <name type="scientific">Paraphoma chrysanthemicola</name>
    <dbReference type="NCBI Taxonomy" id="798071"/>
    <lineage>
        <taxon>Eukaryota</taxon>
        <taxon>Fungi</taxon>
        <taxon>Dikarya</taxon>
        <taxon>Ascomycota</taxon>
        <taxon>Pezizomycotina</taxon>
        <taxon>Dothideomycetes</taxon>
        <taxon>Pleosporomycetidae</taxon>
        <taxon>Pleosporales</taxon>
        <taxon>Pleosporineae</taxon>
        <taxon>Phaeosphaeriaceae</taxon>
        <taxon>Paraphoma</taxon>
    </lineage>
</organism>
<proteinExistence type="predicted"/>
<dbReference type="EMBL" id="JAGMVJ010000007">
    <property type="protein sequence ID" value="KAH7089191.1"/>
    <property type="molecule type" value="Genomic_DNA"/>
</dbReference>
<dbReference type="AlphaFoldDB" id="A0A8K0RB87"/>